<dbReference type="AlphaFoldDB" id="A0A6J6P9B7"/>
<evidence type="ECO:0000313" key="2">
    <source>
        <dbReference type="EMBL" id="CAB4696040.1"/>
    </source>
</evidence>
<reference evidence="2" key="1">
    <citation type="submission" date="2020-05" db="EMBL/GenBank/DDBJ databases">
        <authorList>
            <person name="Chiriac C."/>
            <person name="Salcher M."/>
            <person name="Ghai R."/>
            <person name="Kavagutti S V."/>
        </authorList>
    </citation>
    <scope>NUCLEOTIDE SEQUENCE</scope>
</reference>
<organism evidence="2">
    <name type="scientific">freshwater metagenome</name>
    <dbReference type="NCBI Taxonomy" id="449393"/>
    <lineage>
        <taxon>unclassified sequences</taxon>
        <taxon>metagenomes</taxon>
        <taxon>ecological metagenomes</taxon>
    </lineage>
</organism>
<dbReference type="EMBL" id="CAEZXP010000002">
    <property type="protein sequence ID" value="CAB4696040.1"/>
    <property type="molecule type" value="Genomic_DNA"/>
</dbReference>
<accession>A0A6J6P9B7</accession>
<evidence type="ECO:0000256" key="1">
    <source>
        <dbReference type="SAM" id="Coils"/>
    </source>
</evidence>
<sequence>MDAPGNPGSDDPLDRLVSAVGPRLDEARALIEDATSRWRNDAFRMPESARQRLQDLLRDLGLVTREEVEELELRIAQLEHRLRLVEREPGV</sequence>
<name>A0A6J6P9B7_9ZZZZ</name>
<protein>
    <submittedName>
        <fullName evidence="2">Unannotated protein</fullName>
    </submittedName>
</protein>
<gene>
    <name evidence="2" type="ORF">UFOPK2399_01029</name>
</gene>
<feature type="coiled-coil region" evidence="1">
    <location>
        <begin position="61"/>
        <end position="88"/>
    </location>
</feature>
<proteinExistence type="predicted"/>
<keyword evidence="1" id="KW-0175">Coiled coil</keyword>